<keyword evidence="8" id="KW-1185">Reference proteome</keyword>
<dbReference type="PANTHER" id="PTHR36174">
    <property type="entry name" value="LIPID II:GLYCINE GLYCYLTRANSFERASE"/>
    <property type="match status" value="1"/>
</dbReference>
<dbReference type="PROSITE" id="PS51191">
    <property type="entry name" value="FEMABX"/>
    <property type="match status" value="1"/>
</dbReference>
<dbReference type="Proteomes" id="UP001519504">
    <property type="component" value="Unassembled WGS sequence"/>
</dbReference>
<evidence type="ECO:0000256" key="3">
    <source>
        <dbReference type="ARBA" id="ARBA00022960"/>
    </source>
</evidence>
<dbReference type="EMBL" id="JAAMFK010000003">
    <property type="protein sequence ID" value="MBS9338548.1"/>
    <property type="molecule type" value="Genomic_DNA"/>
</dbReference>
<proteinExistence type="inferred from homology"/>
<keyword evidence="2" id="KW-0808">Transferase</keyword>
<dbReference type="Gene3D" id="3.40.630.30">
    <property type="match status" value="2"/>
</dbReference>
<reference evidence="7 8" key="1">
    <citation type="submission" date="2020-02" db="EMBL/GenBank/DDBJ databases">
        <title>Fructobacillus sp. isolated from paper mulberry of Taiwan.</title>
        <authorList>
            <person name="Lin S.-T."/>
        </authorList>
    </citation>
    <scope>NUCLEOTIDE SEQUENCE [LARGE SCALE GENOMIC DNA]</scope>
    <source>
        <strain evidence="7 8">M2-14</strain>
    </source>
</reference>
<dbReference type="InterPro" id="IPR003447">
    <property type="entry name" value="FEMABX"/>
</dbReference>
<evidence type="ECO:0000256" key="6">
    <source>
        <dbReference type="ARBA" id="ARBA00023316"/>
    </source>
</evidence>
<evidence type="ECO:0000256" key="1">
    <source>
        <dbReference type="ARBA" id="ARBA00009943"/>
    </source>
</evidence>
<dbReference type="InterPro" id="IPR016181">
    <property type="entry name" value="Acyl_CoA_acyltransferase"/>
</dbReference>
<keyword evidence="5" id="KW-0012">Acyltransferase</keyword>
<dbReference type="PANTHER" id="PTHR36174:SF1">
    <property type="entry name" value="LIPID II:GLYCINE GLYCYLTRANSFERASE"/>
    <property type="match status" value="1"/>
</dbReference>
<dbReference type="Pfam" id="PF02388">
    <property type="entry name" value="FemAB"/>
    <property type="match status" value="2"/>
</dbReference>
<name>A0ABS5QZC0_9LACO</name>
<gene>
    <name evidence="7" type="ORF">G6R29_02730</name>
</gene>
<comment type="caution">
    <text evidence="7">The sequence shown here is derived from an EMBL/GenBank/DDBJ whole genome shotgun (WGS) entry which is preliminary data.</text>
</comment>
<sequence>MAVLDLNNNNAVQKYRAFVENSPYGQVTQDPKWGELKSNWGHVYIYRENEAGEIIAAMSVLTVEAVPGKLLAYCPKGPVANVKDEKLVKSMVEEALDNLPKNVFLLRMDPEVYYSDELDAAYKNEGFVTRNTEINYMHGNIQPRKNVELYYDGRGEGAQVITNEDELMLHFKGKHRNFIRRAIRDGVTVEAGQSMEEVKEFFELYKLTAAVHEITYRPFEYFEKMQKIWSDTNRFRVFIAKAEDGTPVAAGIGFNYGEKIWYMYAGSNREYRQLEAPYLIQWEMLKWGLEEKKVRYDFGGVGEFTSEDGLYKFKHGFAYHDPDLAYIGELDWVVDQEAYDKYLEGFAE</sequence>
<comment type="similarity">
    <text evidence="1">Belongs to the FemABX family.</text>
</comment>
<keyword evidence="4" id="KW-0573">Peptidoglycan synthesis</keyword>
<keyword evidence="6" id="KW-0961">Cell wall biogenesis/degradation</keyword>
<evidence type="ECO:0000313" key="7">
    <source>
        <dbReference type="EMBL" id="MBS9338548.1"/>
    </source>
</evidence>
<protein>
    <submittedName>
        <fullName evidence="7">Aminoacyltransferase</fullName>
    </submittedName>
</protein>
<dbReference type="SUPFAM" id="SSF55729">
    <property type="entry name" value="Acyl-CoA N-acyltransferases (Nat)"/>
    <property type="match status" value="2"/>
</dbReference>
<evidence type="ECO:0000256" key="2">
    <source>
        <dbReference type="ARBA" id="ARBA00022679"/>
    </source>
</evidence>
<organism evidence="7 8">
    <name type="scientific">Fructobacillus broussonetiae</name>
    <dbReference type="NCBI Taxonomy" id="2713173"/>
    <lineage>
        <taxon>Bacteria</taxon>
        <taxon>Bacillati</taxon>
        <taxon>Bacillota</taxon>
        <taxon>Bacilli</taxon>
        <taxon>Lactobacillales</taxon>
        <taxon>Lactobacillaceae</taxon>
        <taxon>Fructobacillus</taxon>
    </lineage>
</organism>
<evidence type="ECO:0000256" key="5">
    <source>
        <dbReference type="ARBA" id="ARBA00023315"/>
    </source>
</evidence>
<evidence type="ECO:0000313" key="8">
    <source>
        <dbReference type="Proteomes" id="UP001519504"/>
    </source>
</evidence>
<evidence type="ECO:0000256" key="4">
    <source>
        <dbReference type="ARBA" id="ARBA00022984"/>
    </source>
</evidence>
<dbReference type="InterPro" id="IPR050644">
    <property type="entry name" value="PG_Glycine_Bridge_Synth"/>
</dbReference>
<accession>A0ABS5QZC0</accession>
<keyword evidence="3" id="KW-0133">Cell shape</keyword>
<dbReference type="RefSeq" id="WP_213808833.1">
    <property type="nucleotide sequence ID" value="NZ_JAAMFK010000003.1"/>
</dbReference>